<gene>
    <name evidence="1" type="ORF">DKW60_16145</name>
</gene>
<dbReference type="EMBL" id="QGKM01000052">
    <property type="protein sequence ID" value="PWQ94934.1"/>
    <property type="molecule type" value="Genomic_DNA"/>
</dbReference>
<keyword evidence="2" id="KW-1185">Reference proteome</keyword>
<sequence length="181" mass="20804">MHSPDDILKFWYSEPMKSHWFKSTPEIDALITEKYEFIWQTAANGDLDIWQDSPEGCLALCIILDQFPLNMFRGQALAFSTEQHAVTVAKHAIVQDYDKQLDKSHLSFLYMPLMHSENLDDQDLAIACFEAAGLDDNVRFAHHHRGIIETFGRFPHRNEILGRESSENEIAYLNSKSAFKG</sequence>
<evidence type="ECO:0000313" key="2">
    <source>
        <dbReference type="Proteomes" id="UP000245539"/>
    </source>
</evidence>
<reference evidence="1 2" key="1">
    <citation type="submission" date="2018-05" db="EMBL/GenBank/DDBJ databases">
        <title>Leucothrix arctica sp. nov., isolated from Arctic seawater.</title>
        <authorList>
            <person name="Choi A."/>
            <person name="Baek K."/>
        </authorList>
    </citation>
    <scope>NUCLEOTIDE SEQUENCE [LARGE SCALE GENOMIC DNA]</scope>
    <source>
        <strain evidence="1 2">JCM 18388</strain>
    </source>
</reference>
<dbReference type="InterPro" id="IPR011990">
    <property type="entry name" value="TPR-like_helical_dom_sf"/>
</dbReference>
<dbReference type="RefSeq" id="WP_109838696.1">
    <property type="nucleotide sequence ID" value="NZ_QGKM01000052.1"/>
</dbReference>
<dbReference type="Gene3D" id="1.20.58.320">
    <property type="entry name" value="TPR-like"/>
    <property type="match status" value="1"/>
</dbReference>
<dbReference type="AlphaFoldDB" id="A0A317C8L3"/>
<evidence type="ECO:0000313" key="1">
    <source>
        <dbReference type="EMBL" id="PWQ94934.1"/>
    </source>
</evidence>
<dbReference type="OrthoDB" id="7593450at2"/>
<dbReference type="Pfam" id="PF06041">
    <property type="entry name" value="DUF924"/>
    <property type="match status" value="1"/>
</dbReference>
<proteinExistence type="predicted"/>
<protein>
    <submittedName>
        <fullName evidence="1">DUF924 domain-containing protein</fullName>
    </submittedName>
</protein>
<accession>A0A317C8L3</accession>
<dbReference type="InterPro" id="IPR010323">
    <property type="entry name" value="DUF924"/>
</dbReference>
<dbReference type="Gene3D" id="1.25.40.10">
    <property type="entry name" value="Tetratricopeptide repeat domain"/>
    <property type="match status" value="1"/>
</dbReference>
<comment type="caution">
    <text evidence="1">The sequence shown here is derived from an EMBL/GenBank/DDBJ whole genome shotgun (WGS) entry which is preliminary data.</text>
</comment>
<dbReference type="SUPFAM" id="SSF48452">
    <property type="entry name" value="TPR-like"/>
    <property type="match status" value="1"/>
</dbReference>
<dbReference type="Proteomes" id="UP000245539">
    <property type="component" value="Unassembled WGS sequence"/>
</dbReference>
<name>A0A317C8L3_9GAMM</name>
<organism evidence="1 2">
    <name type="scientific">Leucothrix pacifica</name>
    <dbReference type="NCBI Taxonomy" id="1247513"/>
    <lineage>
        <taxon>Bacteria</taxon>
        <taxon>Pseudomonadati</taxon>
        <taxon>Pseudomonadota</taxon>
        <taxon>Gammaproteobacteria</taxon>
        <taxon>Thiotrichales</taxon>
        <taxon>Thiotrichaceae</taxon>
        <taxon>Leucothrix</taxon>
    </lineage>
</organism>